<comment type="caution">
    <text evidence="1">The sequence shown here is derived from an EMBL/GenBank/DDBJ whole genome shotgun (WGS) entry which is preliminary data.</text>
</comment>
<proteinExistence type="predicted"/>
<evidence type="ECO:0000313" key="1">
    <source>
        <dbReference type="EMBL" id="MFD0929048.1"/>
    </source>
</evidence>
<organism evidence="1 2">
    <name type="scientific">Methylophilus glucosoxydans</name>
    <dbReference type="NCBI Taxonomy" id="752553"/>
    <lineage>
        <taxon>Bacteria</taxon>
        <taxon>Pseudomonadati</taxon>
        <taxon>Pseudomonadota</taxon>
        <taxon>Betaproteobacteria</taxon>
        <taxon>Nitrosomonadales</taxon>
        <taxon>Methylophilaceae</taxon>
        <taxon>Methylophilus</taxon>
    </lineage>
</organism>
<dbReference type="EMBL" id="JBHTJW010000002">
    <property type="protein sequence ID" value="MFD0929048.1"/>
    <property type="molecule type" value="Genomic_DNA"/>
</dbReference>
<dbReference type="Pfam" id="PF09939">
    <property type="entry name" value="DUF2171"/>
    <property type="match status" value="1"/>
</dbReference>
<protein>
    <submittedName>
        <fullName evidence="1">DUF2171 domain-containing protein</fullName>
    </submittedName>
</protein>
<evidence type="ECO:0000313" key="2">
    <source>
        <dbReference type="Proteomes" id="UP001597106"/>
    </source>
</evidence>
<sequence length="81" mass="9094">MNTVKASDIKPDMSVVCSQNNEFAKVDHMEGEQTIKLMKDKSGQHHFIPLSWVVSTENNQIQVDRSGEQAMKDWKSSASAN</sequence>
<dbReference type="InterPro" id="IPR018684">
    <property type="entry name" value="DUF2171"/>
</dbReference>
<dbReference type="Proteomes" id="UP001597106">
    <property type="component" value="Unassembled WGS sequence"/>
</dbReference>
<keyword evidence="2" id="KW-1185">Reference proteome</keyword>
<name>A0ABW3GHF1_9PROT</name>
<reference evidence="2" key="1">
    <citation type="journal article" date="2019" name="Int. J. Syst. Evol. Microbiol.">
        <title>The Global Catalogue of Microorganisms (GCM) 10K type strain sequencing project: providing services to taxonomists for standard genome sequencing and annotation.</title>
        <authorList>
            <consortium name="The Broad Institute Genomics Platform"/>
            <consortium name="The Broad Institute Genome Sequencing Center for Infectious Disease"/>
            <person name="Wu L."/>
            <person name="Ma J."/>
        </authorList>
    </citation>
    <scope>NUCLEOTIDE SEQUENCE [LARGE SCALE GENOMIC DNA]</scope>
    <source>
        <strain evidence="2">CCUG 59685</strain>
    </source>
</reference>
<dbReference type="RefSeq" id="WP_194748856.1">
    <property type="nucleotide sequence ID" value="NZ_JBHTJW010000002.1"/>
</dbReference>
<gene>
    <name evidence="1" type="ORF">ACFQ1T_04565</name>
</gene>
<accession>A0ABW3GHF1</accession>